<dbReference type="AlphaFoldDB" id="A0A5J4VBI9"/>
<gene>
    <name evidence="3" type="ORF">EZS28_024691</name>
</gene>
<proteinExistence type="predicted"/>
<keyword evidence="2" id="KW-0472">Membrane</keyword>
<protein>
    <recommendedName>
        <fullName evidence="5">Tyr recombinase domain-containing protein</fullName>
    </recommendedName>
</protein>
<sequence>MPHHKDGEHLWNLIPEKFQQHTEHGQATRYIGQVTGKNCRPFTQEQQLSLDILFKKAESNRHVSTSSEGNLPHLPTSEYKNNNITRTGKDKHNSRCSQQIVQVRRLSLSPIISKLNKKDIEHPTNSRYIRIINNQATTSIGDSEHKRIASLMDRRILLRMDQRNPIGAPINISFIQSNIISEQRYRNCNNNSTVVAGPIIVNKLNDTAKKIPYRWIVQPMLSHSTKQGKSKKGAQHLLTNRQRFETQRHYLYAMRTLAEFCYEYSFSIDQILSISPGLFHLEVINWFTRWNPSASFADTLQSLLNTKLSLIFDIPQITSTPSKLVYRAVLNCKIINRRYSNMCDIRQLFDYWRSRPDDKDLSETDIQTKLASLLLSICFIRINEAVEINLSISNIDYRNQTAILCISPKANNSIEQYEIIRTENPKVCPNSTFFTWLNHLYWHYGMHPEQIASLFGNLMDSQQINDESAFDQTPINAKSSFMEQLHILLSMQYHQNYYDKDFILQGQVVLCVIAFSQKQLAIIIFMLLTQESTMSRHKSYEVTAIATQIKPSIAQPLALPFYETLPFGRGIEPINKTGARSLMLDGCVKDIYSQSFVYAPFDFVVNQQILDSHSPLLKNDALFTSSCSVSLQCKDSQTAFATDAEQLQSFACDYVSSCNYLAPEFQSCDYQDWTEARKSINKIVCNADSFLQGGTFNYELNMLDSTKYAIGNSYIVFAATVSKPATAKADKKRTQALPASLHPSIPQPHMIVVIPADEYEDQIHRAFLPPPVDVSSRNATNSIDRESYEVKVLEYVIKQRMERAAIPDIKRDSNDIISRYGSPYNKIDDQYSPLRSLKTSLLDLIFGVYYYLILLHFLIHALFSHLIWGNEAQFYKHQKQKNKNNHSIKLIVYLLLFSSLFDIFNVSAVGDITQENGIGTGKGAVINAQLYQGSILKVTDSCAFYNCSTQQNDNCAGGAINTVVNGSNSQFIVSDLVKFEKCQSRQGGAISVE</sequence>
<feature type="non-terminal residue" evidence="3">
    <location>
        <position position="993"/>
    </location>
</feature>
<dbReference type="EMBL" id="SNRW01008273">
    <property type="protein sequence ID" value="KAA6379782.1"/>
    <property type="molecule type" value="Genomic_DNA"/>
</dbReference>
<reference evidence="3 4" key="1">
    <citation type="submission" date="2019-03" db="EMBL/GenBank/DDBJ databases">
        <title>Single cell metagenomics reveals metabolic interactions within the superorganism composed of flagellate Streblomastix strix and complex community of Bacteroidetes bacteria on its surface.</title>
        <authorList>
            <person name="Treitli S.C."/>
            <person name="Kolisko M."/>
            <person name="Husnik F."/>
            <person name="Keeling P."/>
            <person name="Hampl V."/>
        </authorList>
    </citation>
    <scope>NUCLEOTIDE SEQUENCE [LARGE SCALE GENOMIC DNA]</scope>
    <source>
        <strain evidence="3">ST1C</strain>
    </source>
</reference>
<feature type="transmembrane region" description="Helical" evidence="2">
    <location>
        <begin position="848"/>
        <end position="869"/>
    </location>
</feature>
<evidence type="ECO:0000256" key="2">
    <source>
        <dbReference type="SAM" id="Phobius"/>
    </source>
</evidence>
<dbReference type="Proteomes" id="UP000324800">
    <property type="component" value="Unassembled WGS sequence"/>
</dbReference>
<keyword evidence="2" id="KW-0812">Transmembrane</keyword>
<accession>A0A5J4VBI9</accession>
<feature type="transmembrane region" description="Helical" evidence="2">
    <location>
        <begin position="890"/>
        <end position="910"/>
    </location>
</feature>
<name>A0A5J4VBI9_9EUKA</name>
<feature type="region of interest" description="Disordered" evidence="1">
    <location>
        <begin position="63"/>
        <end position="96"/>
    </location>
</feature>
<evidence type="ECO:0000313" key="3">
    <source>
        <dbReference type="EMBL" id="KAA6379782.1"/>
    </source>
</evidence>
<organism evidence="3 4">
    <name type="scientific">Streblomastix strix</name>
    <dbReference type="NCBI Taxonomy" id="222440"/>
    <lineage>
        <taxon>Eukaryota</taxon>
        <taxon>Metamonada</taxon>
        <taxon>Preaxostyla</taxon>
        <taxon>Oxymonadida</taxon>
        <taxon>Streblomastigidae</taxon>
        <taxon>Streblomastix</taxon>
    </lineage>
</organism>
<evidence type="ECO:0000313" key="4">
    <source>
        <dbReference type="Proteomes" id="UP000324800"/>
    </source>
</evidence>
<evidence type="ECO:0000256" key="1">
    <source>
        <dbReference type="SAM" id="MobiDB-lite"/>
    </source>
</evidence>
<comment type="caution">
    <text evidence="3">The sequence shown here is derived from an EMBL/GenBank/DDBJ whole genome shotgun (WGS) entry which is preliminary data.</text>
</comment>
<evidence type="ECO:0008006" key="5">
    <source>
        <dbReference type="Google" id="ProtNLM"/>
    </source>
</evidence>
<keyword evidence="2" id="KW-1133">Transmembrane helix</keyword>